<dbReference type="GeneID" id="75067884"/>
<evidence type="ECO:0000256" key="2">
    <source>
        <dbReference type="ARBA" id="ARBA00022490"/>
    </source>
</evidence>
<protein>
    <submittedName>
        <fullName evidence="7">HPr family phosphocarrier protein</fullName>
    </submittedName>
</protein>
<evidence type="ECO:0000313" key="18">
    <source>
        <dbReference type="Proteomes" id="UP000477010"/>
    </source>
</evidence>
<evidence type="ECO:0000313" key="6">
    <source>
        <dbReference type="EMBL" id="MSC80935.1"/>
    </source>
</evidence>
<comment type="subcellular location">
    <subcellularLocation>
        <location evidence="1">Cytoplasm</location>
    </subcellularLocation>
</comment>
<dbReference type="EMBL" id="WKQE01000012">
    <property type="protein sequence ID" value="MSC80935.1"/>
    <property type="molecule type" value="Genomic_DNA"/>
</dbReference>
<dbReference type="InterPro" id="IPR035895">
    <property type="entry name" value="HPr-like_sf"/>
</dbReference>
<reference evidence="17 18" key="5">
    <citation type="journal article" date="2019" name="Nat. Med.">
        <title>A library of human gut bacterial isolates paired with longitudinal multiomics data enables mechanistic microbiome research.</title>
        <authorList>
            <person name="Poyet M."/>
            <person name="Groussin M."/>
            <person name="Gibbons S.M."/>
            <person name="Avila-Pacheco J."/>
            <person name="Jiang X."/>
            <person name="Kearney S.M."/>
            <person name="Perrotta A.R."/>
            <person name="Berdy B."/>
            <person name="Zhao S."/>
            <person name="Lieberman T.D."/>
            <person name="Swanson P.K."/>
            <person name="Smith M."/>
            <person name="Roesemann S."/>
            <person name="Alexander J.E."/>
            <person name="Rich S.A."/>
            <person name="Livny J."/>
            <person name="Vlamakis H."/>
            <person name="Clish C."/>
            <person name="Bullock K."/>
            <person name="Deik A."/>
            <person name="Scott J."/>
            <person name="Pierce K.A."/>
            <person name="Xavier R.J."/>
            <person name="Alm E.J."/>
        </authorList>
    </citation>
    <scope>NUCLEOTIDE SEQUENCE [LARGE SCALE GENOMIC DNA]</scope>
    <source>
        <strain evidence="5 17">BIOML-B1</strain>
        <strain evidence="6 18">BIOML-B9</strain>
    </source>
</reference>
<proteinExistence type="predicted"/>
<dbReference type="EMBL" id="QVFB01000020">
    <property type="protein sequence ID" value="RGC16436.1"/>
    <property type="molecule type" value="Genomic_DNA"/>
</dbReference>
<dbReference type="InterPro" id="IPR000032">
    <property type="entry name" value="HPr-like"/>
</dbReference>
<keyword evidence="2" id="KW-0963">Cytoplasm</keyword>
<comment type="caution">
    <text evidence="7">The sequence shown here is derived from an EMBL/GenBank/DDBJ whole genome shotgun (WGS) entry which is preliminary data.</text>
</comment>
<evidence type="ECO:0000313" key="5">
    <source>
        <dbReference type="EMBL" id="MSC52984.1"/>
    </source>
</evidence>
<dbReference type="PRINTS" id="PR00107">
    <property type="entry name" value="PHOSPHOCPHPR"/>
</dbReference>
<dbReference type="EMBL" id="QVES01000010">
    <property type="protein sequence ID" value="RGB84682.1"/>
    <property type="molecule type" value="Genomic_DNA"/>
</dbReference>
<evidence type="ECO:0000256" key="3">
    <source>
        <dbReference type="ARBA" id="ARBA00022683"/>
    </source>
</evidence>
<evidence type="ECO:0000313" key="7">
    <source>
        <dbReference type="EMBL" id="PDX73031.1"/>
    </source>
</evidence>
<dbReference type="GO" id="GO:0005737">
    <property type="term" value="C:cytoplasm"/>
    <property type="evidence" value="ECO:0007669"/>
    <property type="project" value="UniProtKB-SubCell"/>
</dbReference>
<dbReference type="Proteomes" id="UP000477010">
    <property type="component" value="Unassembled WGS sequence"/>
</dbReference>
<dbReference type="RefSeq" id="WP_006735298.1">
    <property type="nucleotide sequence ID" value="NZ_BNEV01000033.1"/>
</dbReference>
<accession>A0A2A7A1K7</accession>
<dbReference type="CDD" id="cd00367">
    <property type="entry name" value="PTS-HPr_like"/>
    <property type="match status" value="1"/>
</dbReference>
<dbReference type="SUPFAM" id="SSF55594">
    <property type="entry name" value="HPr-like"/>
    <property type="match status" value="1"/>
</dbReference>
<dbReference type="PROSITE" id="PS51350">
    <property type="entry name" value="PTS_HPR_DOM"/>
    <property type="match status" value="1"/>
</dbReference>
<evidence type="ECO:0000313" key="13">
    <source>
        <dbReference type="Proteomes" id="UP000220157"/>
    </source>
</evidence>
<dbReference type="Proteomes" id="UP000260782">
    <property type="component" value="Unassembled WGS sequence"/>
</dbReference>
<organism evidence="7 12">
    <name type="scientific">Faecalibacterium prausnitzii</name>
    <dbReference type="NCBI Taxonomy" id="853"/>
    <lineage>
        <taxon>Bacteria</taxon>
        <taxon>Bacillati</taxon>
        <taxon>Bacillota</taxon>
        <taxon>Clostridia</taxon>
        <taxon>Eubacteriales</taxon>
        <taxon>Oscillospiraceae</taxon>
        <taxon>Faecalibacterium</taxon>
    </lineage>
</organism>
<evidence type="ECO:0000313" key="11">
    <source>
        <dbReference type="EMBL" id="RGC16436.1"/>
    </source>
</evidence>
<name>A0A2A7A1K7_9FIRM</name>
<dbReference type="EMBL" id="PRLF01000011">
    <property type="protein sequence ID" value="RAW64771.1"/>
    <property type="molecule type" value="Genomic_DNA"/>
</dbReference>
<evidence type="ECO:0000313" key="17">
    <source>
        <dbReference type="Proteomes" id="UP000462091"/>
    </source>
</evidence>
<reference evidence="9 14" key="3">
    <citation type="submission" date="2018-02" db="EMBL/GenBank/DDBJ databases">
        <title>Complete genome sequencing of Faecalibacterium prausnitzii strains isolated from the human gut.</title>
        <authorList>
            <person name="Fitzgerald B.C."/>
            <person name="Shkoporov A.N."/>
            <person name="Ross P.R."/>
            <person name="Hill C."/>
        </authorList>
    </citation>
    <scope>NUCLEOTIDE SEQUENCE [LARGE SCALE GENOMIC DNA]</scope>
    <source>
        <strain evidence="9 14">APC924/119</strain>
    </source>
</reference>
<dbReference type="Proteomes" id="UP000260733">
    <property type="component" value="Unassembled WGS sequence"/>
</dbReference>
<evidence type="ECO:0000256" key="1">
    <source>
        <dbReference type="ARBA" id="ARBA00004496"/>
    </source>
</evidence>
<dbReference type="EMBL" id="WKQM01000047">
    <property type="protein sequence ID" value="MSC52984.1"/>
    <property type="molecule type" value="Genomic_DNA"/>
</dbReference>
<feature type="domain" description="HPr" evidence="4">
    <location>
        <begin position="1"/>
        <end position="84"/>
    </location>
</feature>
<dbReference type="GO" id="GO:0009401">
    <property type="term" value="P:phosphoenolpyruvate-dependent sugar phosphotransferase system"/>
    <property type="evidence" value="ECO:0007669"/>
    <property type="project" value="UniProtKB-KW"/>
</dbReference>
<dbReference type="Proteomes" id="UP000250550">
    <property type="component" value="Unassembled WGS sequence"/>
</dbReference>
<evidence type="ECO:0000313" key="12">
    <source>
        <dbReference type="Proteomes" id="UP000219901"/>
    </source>
</evidence>
<dbReference type="Proteomes" id="UP000219901">
    <property type="component" value="Unassembled WGS sequence"/>
</dbReference>
<gene>
    <name evidence="9" type="ORF">C4N21_08760</name>
    <name evidence="7" type="ORF">CGS55_04535</name>
    <name evidence="8" type="ORF">CGS56_05470</name>
    <name evidence="11" type="ORF">DW855_11605</name>
    <name evidence="10" type="ORF">DWZ25_09985</name>
    <name evidence="6" type="ORF">GKD85_08885</name>
    <name evidence="5" type="ORF">GKE10_14010</name>
</gene>
<dbReference type="PANTHER" id="PTHR33705:SF2">
    <property type="entry name" value="PHOSPHOCARRIER PROTEIN NPR"/>
    <property type="match status" value="1"/>
</dbReference>
<reference evidence="7" key="2">
    <citation type="submission" date="2017-07" db="EMBL/GenBank/DDBJ databases">
        <authorList>
            <person name="Sun Z.S."/>
            <person name="Albrecht U."/>
            <person name="Echele G."/>
            <person name="Lee C.C."/>
        </authorList>
    </citation>
    <scope>NUCLEOTIDE SEQUENCE</scope>
    <source>
        <strain evidence="7">CNCM I 4546</strain>
        <strain evidence="8">CNCM I 4573</strain>
    </source>
</reference>
<evidence type="ECO:0000313" key="8">
    <source>
        <dbReference type="EMBL" id="PDX76127.1"/>
    </source>
</evidence>
<reference evidence="15 16" key="4">
    <citation type="submission" date="2018-08" db="EMBL/GenBank/DDBJ databases">
        <title>A genome reference for cultivated species of the human gut microbiota.</title>
        <authorList>
            <person name="Zou Y."/>
            <person name="Xue W."/>
            <person name="Luo G."/>
        </authorList>
    </citation>
    <scope>NUCLEOTIDE SEQUENCE [LARGE SCALE GENOMIC DNA]</scope>
    <source>
        <strain evidence="10 16">AF31-14AC</strain>
        <strain evidence="11 15">AM37-13AC</strain>
    </source>
</reference>
<evidence type="ECO:0000313" key="10">
    <source>
        <dbReference type="EMBL" id="RGB84682.1"/>
    </source>
</evidence>
<sequence>MKSIDITIQDKEGLHARPAGILSKAAKGFESKVTMTKNGKVADMKKIFAVMGLAVKCGETVTIAADGPDEDAAIEELTKLCKDA</sequence>
<dbReference type="Proteomes" id="UP000220157">
    <property type="component" value="Unassembled WGS sequence"/>
</dbReference>
<dbReference type="NCBIfam" id="TIGR01003">
    <property type="entry name" value="PTS_HPr_family"/>
    <property type="match status" value="1"/>
</dbReference>
<reference evidence="12 13" key="1">
    <citation type="journal article" date="2017" name="Front. Microbiol.">
        <title>New Insights into the Diversity of the Genus Faecalibacterium.</title>
        <authorList>
            <person name="Benevides L."/>
            <person name="Burman S."/>
            <person name="Martin R."/>
            <person name="Robert V."/>
            <person name="Thomas M."/>
            <person name="Miquel S."/>
            <person name="Chain F."/>
            <person name="Sokol H."/>
            <person name="Bermudez-Humaran L.G."/>
            <person name="Morrison M."/>
            <person name="Langella P."/>
            <person name="Azevedo V.A."/>
            <person name="Chatel J.M."/>
            <person name="Soares S."/>
        </authorList>
    </citation>
    <scope>NUCLEOTIDE SEQUENCE [LARGE SCALE GENOMIC DNA]</scope>
    <source>
        <strain evidence="7 12">CNCM I 4546</strain>
        <strain evidence="8 13">CNCM I 4573</strain>
    </source>
</reference>
<dbReference type="Proteomes" id="UP000462091">
    <property type="component" value="Unassembled WGS sequence"/>
</dbReference>
<evidence type="ECO:0000313" key="14">
    <source>
        <dbReference type="Proteomes" id="UP000250550"/>
    </source>
</evidence>
<dbReference type="Pfam" id="PF00381">
    <property type="entry name" value="PTS-HPr"/>
    <property type="match status" value="1"/>
</dbReference>
<evidence type="ECO:0000259" key="4">
    <source>
        <dbReference type="PROSITE" id="PS51350"/>
    </source>
</evidence>
<evidence type="ECO:0000313" key="9">
    <source>
        <dbReference type="EMBL" id="RAW64771.1"/>
    </source>
</evidence>
<dbReference type="PANTHER" id="PTHR33705">
    <property type="entry name" value="PHOSPHOCARRIER PROTEIN HPR"/>
    <property type="match status" value="1"/>
</dbReference>
<dbReference type="EMBL" id="NMTV01000034">
    <property type="protein sequence ID" value="PDX73031.1"/>
    <property type="molecule type" value="Genomic_DNA"/>
</dbReference>
<dbReference type="EMBL" id="NMTW01000026">
    <property type="protein sequence ID" value="PDX76127.1"/>
    <property type="molecule type" value="Genomic_DNA"/>
</dbReference>
<dbReference type="InterPro" id="IPR050399">
    <property type="entry name" value="HPr"/>
</dbReference>
<evidence type="ECO:0000313" key="16">
    <source>
        <dbReference type="Proteomes" id="UP000260782"/>
    </source>
</evidence>
<evidence type="ECO:0000313" key="15">
    <source>
        <dbReference type="Proteomes" id="UP000260733"/>
    </source>
</evidence>
<dbReference type="Gene3D" id="3.30.1340.10">
    <property type="entry name" value="HPr-like"/>
    <property type="match status" value="1"/>
</dbReference>
<dbReference type="AlphaFoldDB" id="A0A2A7A1K7"/>
<keyword evidence="3" id="KW-0598">Phosphotransferase system</keyword>